<dbReference type="AlphaFoldDB" id="A0AAN7MXX0"/>
<proteinExistence type="predicted"/>
<name>A0AAN7MXX0_MYCAM</name>
<gene>
    <name evidence="1" type="ORF">QYF61_005201</name>
</gene>
<protein>
    <recommendedName>
        <fullName evidence="3">Reverse transcriptase</fullName>
    </recommendedName>
</protein>
<accession>A0AAN7MXX0</accession>
<organism evidence="1 2">
    <name type="scientific">Mycteria americana</name>
    <name type="common">Wood stork</name>
    <dbReference type="NCBI Taxonomy" id="33587"/>
    <lineage>
        <taxon>Eukaryota</taxon>
        <taxon>Metazoa</taxon>
        <taxon>Chordata</taxon>
        <taxon>Craniata</taxon>
        <taxon>Vertebrata</taxon>
        <taxon>Euteleostomi</taxon>
        <taxon>Archelosauria</taxon>
        <taxon>Archosauria</taxon>
        <taxon>Dinosauria</taxon>
        <taxon>Saurischia</taxon>
        <taxon>Theropoda</taxon>
        <taxon>Coelurosauria</taxon>
        <taxon>Aves</taxon>
        <taxon>Neognathae</taxon>
        <taxon>Neoaves</taxon>
        <taxon>Aequornithes</taxon>
        <taxon>Ciconiiformes</taxon>
        <taxon>Ciconiidae</taxon>
        <taxon>Mycteria</taxon>
    </lineage>
</organism>
<evidence type="ECO:0000313" key="1">
    <source>
        <dbReference type="EMBL" id="KAK4815639.1"/>
    </source>
</evidence>
<reference evidence="1 2" key="1">
    <citation type="journal article" date="2023" name="J. Hered.">
        <title>Chromosome-level genome of the wood stork (Mycteria americana) provides insight into avian chromosome evolution.</title>
        <authorList>
            <person name="Flamio R. Jr."/>
            <person name="Ramstad K.M."/>
        </authorList>
    </citation>
    <scope>NUCLEOTIDE SEQUENCE [LARGE SCALE GENOMIC DNA]</scope>
    <source>
        <strain evidence="1">JAX WOST 10</strain>
    </source>
</reference>
<dbReference type="EMBL" id="JAUNZN010000009">
    <property type="protein sequence ID" value="KAK4815639.1"/>
    <property type="molecule type" value="Genomic_DNA"/>
</dbReference>
<dbReference type="Proteomes" id="UP001333110">
    <property type="component" value="Unassembled WGS sequence"/>
</dbReference>
<comment type="caution">
    <text evidence="1">The sequence shown here is derived from an EMBL/GenBank/DDBJ whole genome shotgun (WGS) entry which is preliminary data.</text>
</comment>
<dbReference type="PANTHER" id="PTHR33332">
    <property type="entry name" value="REVERSE TRANSCRIPTASE DOMAIN-CONTAINING PROTEIN"/>
    <property type="match status" value="1"/>
</dbReference>
<keyword evidence="2" id="KW-1185">Reference proteome</keyword>
<evidence type="ECO:0008006" key="3">
    <source>
        <dbReference type="Google" id="ProtNLM"/>
    </source>
</evidence>
<sequence length="165" mass="19019">MLCTVLALSERVIISYALGIHPRVLRELAEVLTKPLSILYQQSWLTREVPVDWSLANVTPIYKTGRKEDLGNYRPISLTLWWGSAITWHVHNNQVIRPSQHGFMKGRSCLTNLISFYDKVTRLVDEEKAVDVVYQTLLKPFTPFPTAFSWRNWLLMAWTGVLFAG</sequence>
<evidence type="ECO:0000313" key="2">
    <source>
        <dbReference type="Proteomes" id="UP001333110"/>
    </source>
</evidence>